<feature type="region of interest" description="Disordered" evidence="1">
    <location>
        <begin position="240"/>
        <end position="346"/>
    </location>
</feature>
<reference evidence="3 4" key="2">
    <citation type="submission" date="2020-07" db="EMBL/GenBank/DDBJ databases">
        <title>Genome assembly of wild tea tree DASZ reveals pedigree and selection history of tea varieties.</title>
        <authorList>
            <person name="Zhang W."/>
        </authorList>
    </citation>
    <scope>NUCLEOTIDE SEQUENCE [LARGE SCALE GENOMIC DNA]</scope>
    <source>
        <strain evidence="4">cv. G240</strain>
        <tissue evidence="3">Leaf</tissue>
    </source>
</reference>
<organism evidence="3 4">
    <name type="scientific">Camellia sinensis</name>
    <name type="common">Tea plant</name>
    <name type="synonym">Thea sinensis</name>
    <dbReference type="NCBI Taxonomy" id="4442"/>
    <lineage>
        <taxon>Eukaryota</taxon>
        <taxon>Viridiplantae</taxon>
        <taxon>Streptophyta</taxon>
        <taxon>Embryophyta</taxon>
        <taxon>Tracheophyta</taxon>
        <taxon>Spermatophyta</taxon>
        <taxon>Magnoliopsida</taxon>
        <taxon>eudicotyledons</taxon>
        <taxon>Gunneridae</taxon>
        <taxon>Pentapetalae</taxon>
        <taxon>asterids</taxon>
        <taxon>Ericales</taxon>
        <taxon>Theaceae</taxon>
        <taxon>Camellia</taxon>
    </lineage>
</organism>
<proteinExistence type="predicted"/>
<name>A0A7J7HDD9_CAMSI</name>
<keyword evidence="2" id="KW-0472">Membrane</keyword>
<dbReference type="PANTHER" id="PTHR34546:SF3">
    <property type="entry name" value="OS06G0153600 PROTEIN"/>
    <property type="match status" value="1"/>
</dbReference>
<reference evidence="4" key="1">
    <citation type="journal article" date="2020" name="Nat. Commun.">
        <title>Genome assembly of wild tea tree DASZ reveals pedigree and selection history of tea varieties.</title>
        <authorList>
            <person name="Zhang W."/>
            <person name="Zhang Y."/>
            <person name="Qiu H."/>
            <person name="Guo Y."/>
            <person name="Wan H."/>
            <person name="Zhang X."/>
            <person name="Scossa F."/>
            <person name="Alseekh S."/>
            <person name="Zhang Q."/>
            <person name="Wang P."/>
            <person name="Xu L."/>
            <person name="Schmidt M.H."/>
            <person name="Jia X."/>
            <person name="Li D."/>
            <person name="Zhu A."/>
            <person name="Guo F."/>
            <person name="Chen W."/>
            <person name="Ni D."/>
            <person name="Usadel B."/>
            <person name="Fernie A.R."/>
            <person name="Wen W."/>
        </authorList>
    </citation>
    <scope>NUCLEOTIDE SEQUENCE [LARGE SCALE GENOMIC DNA]</scope>
    <source>
        <strain evidence="4">cv. G240</strain>
    </source>
</reference>
<evidence type="ECO:0000256" key="2">
    <source>
        <dbReference type="SAM" id="Phobius"/>
    </source>
</evidence>
<dbReference type="AlphaFoldDB" id="A0A7J7HDD9"/>
<evidence type="ECO:0000313" key="4">
    <source>
        <dbReference type="Proteomes" id="UP000593564"/>
    </source>
</evidence>
<keyword evidence="2" id="KW-0812">Transmembrane</keyword>
<sequence>MDPYYEQRLIDEVQYLHFLWHQGPPSNPNPNPNHNPSIHVQQLNNGNTKRRPRPKNPNKNPQSDPILPKPSNFRPSKRQRMRLKSRTKIAQKKTPETQEQARFAATQVHQKALKAAQEFFAGDVDSDEEASGTSIGDGYEEYKFFFKLFIEDSELRVYYEKNHDVGDFCCLVCCGVGENVGMRFKQCAGLVQHSMEIGKVKKKRGHRAFGRVVCKVLGWDIDMFPSSNLLLHTSAKPECQERSKGDGVANEIENNQKGVVAQTKKRRRGGEGRGRRRRGRKDWRGPKKWRKKTEEEEVAIGDAATSRGGGAATSRGGDAATRSATGDVDDQSRAARRRRRRRGDRRRRRPLPLPLFLFLSFSFSLFLSD</sequence>
<feature type="region of interest" description="Disordered" evidence="1">
    <location>
        <begin position="21"/>
        <end position="99"/>
    </location>
</feature>
<feature type="compositionally biased region" description="Low complexity" evidence="1">
    <location>
        <begin position="301"/>
        <end position="322"/>
    </location>
</feature>
<dbReference type="Proteomes" id="UP000593564">
    <property type="component" value="Unassembled WGS sequence"/>
</dbReference>
<dbReference type="PANTHER" id="PTHR34546">
    <property type="entry name" value="OS06G0153600 PROTEIN"/>
    <property type="match status" value="1"/>
</dbReference>
<feature type="compositionally biased region" description="Basic residues" evidence="1">
    <location>
        <begin position="75"/>
        <end position="91"/>
    </location>
</feature>
<protein>
    <submittedName>
        <fullName evidence="3">Uncharacterized protein</fullName>
    </submittedName>
</protein>
<dbReference type="EMBL" id="JACBKZ010000005">
    <property type="protein sequence ID" value="KAF5949836.1"/>
    <property type="molecule type" value="Genomic_DNA"/>
</dbReference>
<evidence type="ECO:0000256" key="1">
    <source>
        <dbReference type="SAM" id="MobiDB-lite"/>
    </source>
</evidence>
<feature type="transmembrane region" description="Helical" evidence="2">
    <location>
        <begin position="350"/>
        <end position="367"/>
    </location>
</feature>
<keyword evidence="2" id="KW-1133">Transmembrane helix</keyword>
<evidence type="ECO:0000313" key="3">
    <source>
        <dbReference type="EMBL" id="KAF5949836.1"/>
    </source>
</evidence>
<gene>
    <name evidence="3" type="ORF">HYC85_011829</name>
</gene>
<feature type="compositionally biased region" description="Basic residues" evidence="1">
    <location>
        <begin position="334"/>
        <end position="346"/>
    </location>
</feature>
<accession>A0A7J7HDD9</accession>
<keyword evidence="4" id="KW-1185">Reference proteome</keyword>
<comment type="caution">
    <text evidence="3">The sequence shown here is derived from an EMBL/GenBank/DDBJ whole genome shotgun (WGS) entry which is preliminary data.</text>
</comment>
<feature type="compositionally biased region" description="Basic residues" evidence="1">
    <location>
        <begin position="263"/>
        <end position="291"/>
    </location>
</feature>